<reference evidence="3" key="1">
    <citation type="journal article" date="2019" name="Int. J. Syst. Evol. Microbiol.">
        <title>The Global Catalogue of Microorganisms (GCM) 10K type strain sequencing project: providing services to taxonomists for standard genome sequencing and annotation.</title>
        <authorList>
            <consortium name="The Broad Institute Genomics Platform"/>
            <consortium name="The Broad Institute Genome Sequencing Center for Infectious Disease"/>
            <person name="Wu L."/>
            <person name="Ma J."/>
        </authorList>
    </citation>
    <scope>NUCLEOTIDE SEQUENCE [LARGE SCALE GENOMIC DNA]</scope>
    <source>
        <strain evidence="3">JCM 12607</strain>
    </source>
</reference>
<protein>
    <recommendedName>
        <fullName evidence="4">ABC transporter ATP-binding protein</fullName>
    </recommendedName>
</protein>
<gene>
    <name evidence="2" type="ORF">ACFQ2K_46585</name>
</gene>
<evidence type="ECO:0000313" key="2">
    <source>
        <dbReference type="EMBL" id="MFD0628982.1"/>
    </source>
</evidence>
<comment type="caution">
    <text evidence="2">The sequence shown here is derived from an EMBL/GenBank/DDBJ whole genome shotgun (WGS) entry which is preliminary data.</text>
</comment>
<name>A0ABW2X5B5_9ACTN</name>
<organism evidence="2 3">
    <name type="scientific">Streptomyces sanglieri</name>
    <dbReference type="NCBI Taxonomy" id="193460"/>
    <lineage>
        <taxon>Bacteria</taxon>
        <taxon>Bacillati</taxon>
        <taxon>Actinomycetota</taxon>
        <taxon>Actinomycetes</taxon>
        <taxon>Kitasatosporales</taxon>
        <taxon>Streptomycetaceae</taxon>
        <taxon>Streptomyces</taxon>
    </lineage>
</organism>
<proteinExistence type="predicted"/>
<evidence type="ECO:0000256" key="1">
    <source>
        <dbReference type="SAM" id="MobiDB-lite"/>
    </source>
</evidence>
<keyword evidence="3" id="KW-1185">Reference proteome</keyword>
<accession>A0ABW2X5B5</accession>
<sequence>MTTLQVTDLTVRHPVPRDSLAAVDGVSLEIPSGTTLGLVGSPAPENPVWPAQSSASSPCRVAGS</sequence>
<feature type="region of interest" description="Disordered" evidence="1">
    <location>
        <begin position="43"/>
        <end position="64"/>
    </location>
</feature>
<evidence type="ECO:0008006" key="4">
    <source>
        <dbReference type="Google" id="ProtNLM"/>
    </source>
</evidence>
<dbReference type="EMBL" id="JBHTGL010000008">
    <property type="protein sequence ID" value="MFD0628982.1"/>
    <property type="molecule type" value="Genomic_DNA"/>
</dbReference>
<dbReference type="Proteomes" id="UP001596915">
    <property type="component" value="Unassembled WGS sequence"/>
</dbReference>
<evidence type="ECO:0000313" key="3">
    <source>
        <dbReference type="Proteomes" id="UP001596915"/>
    </source>
</evidence>